<dbReference type="PANTHER" id="PTHR35795">
    <property type="entry name" value="SLR1885 PROTEIN"/>
    <property type="match status" value="1"/>
</dbReference>
<dbReference type="GO" id="GO:0016787">
    <property type="term" value="F:hydrolase activity"/>
    <property type="evidence" value="ECO:0007669"/>
    <property type="project" value="UniProtKB-KW"/>
</dbReference>
<protein>
    <submittedName>
        <fullName evidence="2">HD superfamily hydrolase of NAD metabolism</fullName>
    </submittedName>
</protein>
<reference evidence="2 3" key="1">
    <citation type="submission" date="2017-01" db="EMBL/GenBank/DDBJ databases">
        <authorList>
            <person name="Varghese N."/>
            <person name="Submissions S."/>
        </authorList>
    </citation>
    <scope>NUCLEOTIDE SEQUENCE [LARGE SCALE GENOMIC DNA]</scope>
    <source>
        <strain evidence="2 3">ATCC 23464</strain>
    </source>
</reference>
<dbReference type="Gene3D" id="1.10.3210.10">
    <property type="entry name" value="Hypothetical protein af1432"/>
    <property type="match status" value="1"/>
</dbReference>
<keyword evidence="2" id="KW-0378">Hydrolase</keyword>
<accession>A0ABY1JME6</accession>
<dbReference type="Pfam" id="PF01966">
    <property type="entry name" value="HD"/>
    <property type="match status" value="1"/>
</dbReference>
<dbReference type="SUPFAM" id="SSF109604">
    <property type="entry name" value="HD-domain/PDEase-like"/>
    <property type="match status" value="1"/>
</dbReference>
<dbReference type="Proteomes" id="UP000186666">
    <property type="component" value="Unassembled WGS sequence"/>
</dbReference>
<dbReference type="InterPro" id="IPR003607">
    <property type="entry name" value="HD/PDEase_dom"/>
</dbReference>
<evidence type="ECO:0000259" key="1">
    <source>
        <dbReference type="Pfam" id="PF01966"/>
    </source>
</evidence>
<feature type="domain" description="HD" evidence="1">
    <location>
        <begin position="46"/>
        <end position="159"/>
    </location>
</feature>
<proteinExistence type="predicted"/>
<sequence>MQHNISKGEFTMHTILKNLTQQMEFSSDLKKNIYLFLTTNKYPETANHCIDVGTEARRIAIMFEANHEAAEIAGWLHDISAVIPSIDRLDVSRQLDIDILPEEELFPMIIHQKISKVMARDIFRITDPEILDAVGCHTTLRANSTLLDQVLFVADKIAWDQSGEPPYIEELNRDLKKSLAHGAFAYINYLWERKETLKVVHPWLKEAYEELKEKVHKV</sequence>
<comment type="caution">
    <text evidence="2">The sequence shown here is derived from an EMBL/GenBank/DDBJ whole genome shotgun (WGS) entry which is preliminary data.</text>
</comment>
<evidence type="ECO:0000313" key="2">
    <source>
        <dbReference type="EMBL" id="SIQ46200.1"/>
    </source>
</evidence>
<keyword evidence="3" id="KW-1185">Reference proteome</keyword>
<dbReference type="EMBL" id="FTNK01000002">
    <property type="protein sequence ID" value="SIQ46200.1"/>
    <property type="molecule type" value="Genomic_DNA"/>
</dbReference>
<gene>
    <name evidence="2" type="ORF">SAMN05421578_10297</name>
</gene>
<dbReference type="InterPro" id="IPR006674">
    <property type="entry name" value="HD_domain"/>
</dbReference>
<dbReference type="PANTHER" id="PTHR35795:SF1">
    <property type="entry name" value="BIS(5'-NUCLEOSYL)-TETRAPHOSPHATASE, SYMMETRICAL"/>
    <property type="match status" value="1"/>
</dbReference>
<name>A0ABY1JME6_9BACL</name>
<dbReference type="CDD" id="cd00077">
    <property type="entry name" value="HDc"/>
    <property type="match status" value="1"/>
</dbReference>
<organism evidence="2 3">
    <name type="scientific">Paenibacillus macquariensis</name>
    <dbReference type="NCBI Taxonomy" id="948756"/>
    <lineage>
        <taxon>Bacteria</taxon>
        <taxon>Bacillati</taxon>
        <taxon>Bacillota</taxon>
        <taxon>Bacilli</taxon>
        <taxon>Bacillales</taxon>
        <taxon>Paenibacillaceae</taxon>
        <taxon>Paenibacillus</taxon>
    </lineage>
</organism>
<dbReference type="InterPro" id="IPR051094">
    <property type="entry name" value="Diverse_Catalytic_Enzymes"/>
</dbReference>
<evidence type="ECO:0000313" key="3">
    <source>
        <dbReference type="Proteomes" id="UP000186666"/>
    </source>
</evidence>